<dbReference type="AlphaFoldDB" id="A0A7S1SR94"/>
<evidence type="ECO:0000256" key="4">
    <source>
        <dbReference type="ARBA" id="ARBA00022528"/>
    </source>
</evidence>
<keyword evidence="8" id="KW-0479">Metal-binding</keyword>
<dbReference type="GO" id="GO:0006788">
    <property type="term" value="P:heme oxidation"/>
    <property type="evidence" value="ECO:0007669"/>
    <property type="project" value="InterPro"/>
</dbReference>
<evidence type="ECO:0000256" key="10">
    <source>
        <dbReference type="ARBA" id="ARBA00023002"/>
    </source>
</evidence>
<dbReference type="EMBL" id="HBGG01015712">
    <property type="protein sequence ID" value="CAD9205814.1"/>
    <property type="molecule type" value="Transcribed_RNA"/>
</dbReference>
<protein>
    <recommendedName>
        <fullName evidence="3">heme oxygenase (biliverdin-producing)</fullName>
        <ecNumber evidence="3">1.14.14.18</ecNumber>
    </recommendedName>
</protein>
<evidence type="ECO:0000256" key="3">
    <source>
        <dbReference type="ARBA" id="ARBA00012360"/>
    </source>
</evidence>
<dbReference type="InterPro" id="IPR016053">
    <property type="entry name" value="Haem_Oase-like"/>
</dbReference>
<keyword evidence="7" id="KW-0934">Plastid</keyword>
<evidence type="ECO:0000256" key="5">
    <source>
        <dbReference type="ARBA" id="ARBA00022531"/>
    </source>
</evidence>
<gene>
    <name evidence="12" type="ORF">TCHU04912_LOCUS8050</name>
</gene>
<dbReference type="GO" id="GO:0046872">
    <property type="term" value="F:metal ion binding"/>
    <property type="evidence" value="ECO:0007669"/>
    <property type="project" value="UniProtKB-KW"/>
</dbReference>
<evidence type="ECO:0000256" key="7">
    <source>
        <dbReference type="ARBA" id="ARBA00022640"/>
    </source>
</evidence>
<proteinExistence type="inferred from homology"/>
<evidence type="ECO:0000313" key="12">
    <source>
        <dbReference type="EMBL" id="CAD9205814.1"/>
    </source>
</evidence>
<dbReference type="PANTHER" id="PTHR35703:SF2">
    <property type="entry name" value="HEME OXYGENASE 1, CHLOROPLASTIC-RELATED"/>
    <property type="match status" value="1"/>
</dbReference>
<dbReference type="InterPro" id="IPR002051">
    <property type="entry name" value="Haem_Oase"/>
</dbReference>
<keyword evidence="4" id="KW-0150">Chloroplast</keyword>
<sequence length="279" mass="30930">MAALCPSARPHLRPVVVRDAGRRGLPRRSPTLSKTPLARRHNTAPFAVRAHGHSGAGTKGAVAEPNKMSGFVGEMRQVAMKLHTREQAPKEGKAESKSPPRAFAPTREGYLQFLVESKVVYDTLETTIAEAASPQFTGFQNSGLERSEALAKDIAWMRDTYDLEVPEPKEDGPGMEYSRLLREFATNDPPAFICHYYNTYFAHTAGGRMIGNKVASMCLDSAELEFYKYEGDLTQKLEAVRGEINSLAESWTAEQRQRCLDSTMDSFKYSGSIMQAIMS</sequence>
<organism evidence="12">
    <name type="scientific">Tetraselmis chuii</name>
    <dbReference type="NCBI Taxonomy" id="63592"/>
    <lineage>
        <taxon>Eukaryota</taxon>
        <taxon>Viridiplantae</taxon>
        <taxon>Chlorophyta</taxon>
        <taxon>core chlorophytes</taxon>
        <taxon>Chlorodendrophyceae</taxon>
        <taxon>Chlorodendrales</taxon>
        <taxon>Chlorodendraceae</taxon>
        <taxon>Tetraselmis</taxon>
    </lineage>
</organism>
<reference evidence="12" key="1">
    <citation type="submission" date="2021-01" db="EMBL/GenBank/DDBJ databases">
        <authorList>
            <person name="Corre E."/>
            <person name="Pelletier E."/>
            <person name="Niang G."/>
            <person name="Scheremetjew M."/>
            <person name="Finn R."/>
            <person name="Kale V."/>
            <person name="Holt S."/>
            <person name="Cochrane G."/>
            <person name="Meng A."/>
            <person name="Brown T."/>
            <person name="Cohen L."/>
        </authorList>
    </citation>
    <scope>NUCLEOTIDE SEQUENCE</scope>
    <source>
        <strain evidence="12">PLY429</strain>
    </source>
</reference>
<evidence type="ECO:0000256" key="11">
    <source>
        <dbReference type="ARBA" id="ARBA00023004"/>
    </source>
</evidence>
<keyword evidence="5" id="KW-0602">Photosynthesis</keyword>
<dbReference type="Gene3D" id="1.20.910.10">
    <property type="entry name" value="Heme oxygenase-like"/>
    <property type="match status" value="1"/>
</dbReference>
<accession>A0A7S1SR94</accession>
<evidence type="ECO:0000256" key="8">
    <source>
        <dbReference type="ARBA" id="ARBA00022723"/>
    </source>
</evidence>
<name>A0A7S1SR94_9CHLO</name>
<keyword evidence="10" id="KW-0560">Oxidoreductase</keyword>
<evidence type="ECO:0000256" key="6">
    <source>
        <dbReference type="ARBA" id="ARBA00022617"/>
    </source>
</evidence>
<evidence type="ECO:0000256" key="9">
    <source>
        <dbReference type="ARBA" id="ARBA00022946"/>
    </source>
</evidence>
<dbReference type="InterPro" id="IPR016084">
    <property type="entry name" value="Haem_Oase-like_multi-hlx"/>
</dbReference>
<dbReference type="GO" id="GO:0015979">
    <property type="term" value="P:photosynthesis"/>
    <property type="evidence" value="ECO:0007669"/>
    <property type="project" value="UniProtKB-KW"/>
</dbReference>
<evidence type="ECO:0000256" key="2">
    <source>
        <dbReference type="ARBA" id="ARBA00006134"/>
    </source>
</evidence>
<comment type="subcellular location">
    <subcellularLocation>
        <location evidence="1">Plastid</location>
        <location evidence="1">Chloroplast</location>
    </subcellularLocation>
</comment>
<dbReference type="GO" id="GO:0009507">
    <property type="term" value="C:chloroplast"/>
    <property type="evidence" value="ECO:0007669"/>
    <property type="project" value="UniProtKB-SubCell"/>
</dbReference>
<comment type="similarity">
    <text evidence="2">Belongs to the heme oxygenase family.</text>
</comment>
<keyword evidence="9" id="KW-0809">Transit peptide</keyword>
<dbReference type="PANTHER" id="PTHR35703">
    <property type="entry name" value="HEME OXYGENASE 1, CHLOROPLASTIC-RELATED"/>
    <property type="match status" value="1"/>
</dbReference>
<evidence type="ECO:0000256" key="1">
    <source>
        <dbReference type="ARBA" id="ARBA00004229"/>
    </source>
</evidence>
<dbReference type="GO" id="GO:0004392">
    <property type="term" value="F:heme oxygenase (decyclizing) activity"/>
    <property type="evidence" value="ECO:0007669"/>
    <property type="project" value="UniProtKB-EC"/>
</dbReference>
<keyword evidence="11" id="KW-0408">Iron</keyword>
<dbReference type="CDD" id="cd19165">
    <property type="entry name" value="HemeO"/>
    <property type="match status" value="1"/>
</dbReference>
<dbReference type="InterPro" id="IPR016951">
    <property type="entry name" value="Haem_Oase_decyc_pln"/>
</dbReference>
<dbReference type="Pfam" id="PF01126">
    <property type="entry name" value="Heme_oxygenase"/>
    <property type="match status" value="1"/>
</dbReference>
<dbReference type="SUPFAM" id="SSF48613">
    <property type="entry name" value="Heme oxygenase-like"/>
    <property type="match status" value="1"/>
</dbReference>
<keyword evidence="6" id="KW-0349">Heme</keyword>
<dbReference type="EC" id="1.14.14.18" evidence="3"/>